<accession>R7S8U7</accession>
<dbReference type="OMA" id="ECPSKSD"/>
<keyword evidence="4" id="KW-1185">Reference proteome</keyword>
<evidence type="ECO:0008006" key="5">
    <source>
        <dbReference type="Google" id="ProtNLM"/>
    </source>
</evidence>
<dbReference type="KEGG" id="tvs:TRAVEDRAFT_136271"/>
<evidence type="ECO:0000259" key="1">
    <source>
        <dbReference type="Pfam" id="PF18718"/>
    </source>
</evidence>
<dbReference type="Pfam" id="PF18721">
    <property type="entry name" value="CxC6"/>
    <property type="match status" value="1"/>
</dbReference>
<dbReference type="Proteomes" id="UP000054317">
    <property type="component" value="Unassembled WGS sequence"/>
</dbReference>
<dbReference type="OrthoDB" id="2501483at2759"/>
<dbReference type="InterPro" id="IPR040898">
    <property type="entry name" value="CxC6"/>
</dbReference>
<feature type="domain" description="CxC5 like cysteine cluster associated with KDZ" evidence="1">
    <location>
        <begin position="2"/>
        <end position="117"/>
    </location>
</feature>
<dbReference type="EMBL" id="JH711797">
    <property type="protein sequence ID" value="EIW52100.1"/>
    <property type="molecule type" value="Genomic_DNA"/>
</dbReference>
<feature type="non-terminal residue" evidence="3">
    <location>
        <position position="1"/>
    </location>
</feature>
<feature type="domain" description="CxC6 like cysteine cluster associated with KDZ" evidence="2">
    <location>
        <begin position="211"/>
        <end position="275"/>
    </location>
</feature>
<evidence type="ECO:0000313" key="3">
    <source>
        <dbReference type="EMBL" id="EIW52100.1"/>
    </source>
</evidence>
<dbReference type="GeneID" id="19408885"/>
<name>R7S8U7_TRAVS</name>
<dbReference type="InterPro" id="IPR041539">
    <property type="entry name" value="CxC5"/>
</dbReference>
<evidence type="ECO:0000313" key="4">
    <source>
        <dbReference type="Proteomes" id="UP000054317"/>
    </source>
</evidence>
<sequence length="484" mass="53703">GIYNFYPPTWFCLARGCTYAEASRAGQQRALVGAISLPVVYFTRDHGPVAAMSHSARCGSCGIRYYPNYYVDGTQSRVYYQDIPPAIHVATHIFVEVALCTRFANSAACACARIYNLEHAAALKRFPADWSNDPTLTSILVGDAFFLLGLLHDKKERSQVLVLNNQGEQASRLDSALQARTASLVGPGRESWNHLCDKCCVTRNVNGQHAVMDGISIGRPCCNIHDCQEPLQSQRDRYCQQHQAYNNVCVVVGCDSPATTDHQTCPEPSHRALEDPSGRSALFVLRRRLERLRAASLEDNGEGISEELIDIDADGECPSKSDEGNSKPRACFGRRRTHNEQLVVATCGVLLGRATMFGSEGLNGTRKHVIAINDHHFDHCAMPVDPFHAKTKHKDSDAFCGQHCNAALFPDLLVGNKWRFNSSAAKMTNAWFGGFQAIVQEMRAARYDFFLDEMIRIQNEIIIADLHKAKAFPTNAPRELLLMI</sequence>
<dbReference type="RefSeq" id="XP_008045186.1">
    <property type="nucleotide sequence ID" value="XM_008046995.1"/>
</dbReference>
<dbReference type="Pfam" id="PF18718">
    <property type="entry name" value="CxC5"/>
    <property type="match status" value="1"/>
</dbReference>
<proteinExistence type="predicted"/>
<organism evidence="3 4">
    <name type="scientific">Trametes versicolor (strain FP-101664)</name>
    <name type="common">White-rot fungus</name>
    <name type="synonym">Coriolus versicolor</name>
    <dbReference type="NCBI Taxonomy" id="717944"/>
    <lineage>
        <taxon>Eukaryota</taxon>
        <taxon>Fungi</taxon>
        <taxon>Dikarya</taxon>
        <taxon>Basidiomycota</taxon>
        <taxon>Agaricomycotina</taxon>
        <taxon>Agaricomycetes</taxon>
        <taxon>Polyporales</taxon>
        <taxon>Polyporaceae</taxon>
        <taxon>Trametes</taxon>
    </lineage>
</organism>
<reference evidence="4" key="1">
    <citation type="journal article" date="2012" name="Science">
        <title>The Paleozoic origin of enzymatic lignin decomposition reconstructed from 31 fungal genomes.</title>
        <authorList>
            <person name="Floudas D."/>
            <person name="Binder M."/>
            <person name="Riley R."/>
            <person name="Barry K."/>
            <person name="Blanchette R.A."/>
            <person name="Henrissat B."/>
            <person name="Martinez A.T."/>
            <person name="Otillar R."/>
            <person name="Spatafora J.W."/>
            <person name="Yadav J.S."/>
            <person name="Aerts A."/>
            <person name="Benoit I."/>
            <person name="Boyd A."/>
            <person name="Carlson A."/>
            <person name="Copeland A."/>
            <person name="Coutinho P.M."/>
            <person name="de Vries R.P."/>
            <person name="Ferreira P."/>
            <person name="Findley K."/>
            <person name="Foster B."/>
            <person name="Gaskell J."/>
            <person name="Glotzer D."/>
            <person name="Gorecki P."/>
            <person name="Heitman J."/>
            <person name="Hesse C."/>
            <person name="Hori C."/>
            <person name="Igarashi K."/>
            <person name="Jurgens J.A."/>
            <person name="Kallen N."/>
            <person name="Kersten P."/>
            <person name="Kohler A."/>
            <person name="Kuees U."/>
            <person name="Kumar T.K.A."/>
            <person name="Kuo A."/>
            <person name="LaButti K."/>
            <person name="Larrondo L.F."/>
            <person name="Lindquist E."/>
            <person name="Ling A."/>
            <person name="Lombard V."/>
            <person name="Lucas S."/>
            <person name="Lundell T."/>
            <person name="Martin R."/>
            <person name="McLaughlin D.J."/>
            <person name="Morgenstern I."/>
            <person name="Morin E."/>
            <person name="Murat C."/>
            <person name="Nagy L.G."/>
            <person name="Nolan M."/>
            <person name="Ohm R.A."/>
            <person name="Patyshakuliyeva A."/>
            <person name="Rokas A."/>
            <person name="Ruiz-Duenas F.J."/>
            <person name="Sabat G."/>
            <person name="Salamov A."/>
            <person name="Samejima M."/>
            <person name="Schmutz J."/>
            <person name="Slot J.C."/>
            <person name="St John F."/>
            <person name="Stenlid J."/>
            <person name="Sun H."/>
            <person name="Sun S."/>
            <person name="Syed K."/>
            <person name="Tsang A."/>
            <person name="Wiebenga A."/>
            <person name="Young D."/>
            <person name="Pisabarro A."/>
            <person name="Eastwood D.C."/>
            <person name="Martin F."/>
            <person name="Cullen D."/>
            <person name="Grigoriev I.V."/>
            <person name="Hibbett D.S."/>
        </authorList>
    </citation>
    <scope>NUCLEOTIDE SEQUENCE [LARGE SCALE GENOMIC DNA]</scope>
    <source>
        <strain evidence="4">FP-101664</strain>
    </source>
</reference>
<gene>
    <name evidence="3" type="ORF">TRAVEDRAFT_136271</name>
</gene>
<dbReference type="AlphaFoldDB" id="R7S8U7"/>
<evidence type="ECO:0000259" key="2">
    <source>
        <dbReference type="Pfam" id="PF18721"/>
    </source>
</evidence>
<protein>
    <recommendedName>
        <fullName evidence="5">CxC6 like cysteine cluster associated with KDZ domain-containing protein</fullName>
    </recommendedName>
</protein>